<dbReference type="RefSeq" id="WP_038608337.1">
    <property type="nucleotide sequence ID" value="NZ_CAXTBS010000038.1"/>
</dbReference>
<sequence length="709" mass="79490">MKKILNIALATAFAFTLSGCNDFLDTSSSSVVDRDFVFSNEDSARDALYYGYETLRANRSLHSTGFFWHPVWGSDIEDSQDTYNEGSAGILQKWFYPGGTSNYNIDTGEGTEVFTKLYETISITNSLISSFESLDNFNEIMTGEPNNLSDVYGQAVALRATCYWELCRWYGDVPHVLKAGEKAEGLVSRYAIYDYHVQKLIEVEPHMYRAGEGGNRADVMNRNYVQGLIGRICLYNGGYATRRTDLGADFHVDGEGNTLTFDDWSVEKNNAIYGRRSDWKKLYAIAEKYLQECVNNPGSIVLHTVDPRTKGANGQEYGNPYQYIFQQMHAGDNITLADESVYEIPQEYNYSSDRPAYIGRPSTGGNGQAPCVACGQDRIQAHFYYGWFDNKDMRRDVSVTVTGSTGQGQELIQSFDRSAWGKGSGPGTNKYDWNRLPSPNTQSYGTSGINISYMRISDVYLMLAEVYAALGDDGKAKTYLGIVHHRAFPGNNDPNFEKYITDCGSVFNAVIKERALEFSGEGMRRFDIIRTGILPEVAVENRKVMTAIITGIRNNGYYTFDNGNQLPAYIWTKMVDAKKEYGYRLTTQTPAGKENDPVLFPGWRGQHDDWGSIVPAYANENMTNVAIKGLFTYIDPSSDEAKALEADGYVKTPWAIDMLNYEDSYATKLFAGYTDADYAAKNPPIHLMPNTYQVLLNSNITNGYGFKQK</sequence>
<keyword evidence="4" id="KW-0472">Membrane</keyword>
<comment type="subcellular location">
    <subcellularLocation>
        <location evidence="1">Cell outer membrane</location>
    </subcellularLocation>
</comment>
<dbReference type="Pfam" id="PF07980">
    <property type="entry name" value="SusD_RagB"/>
    <property type="match status" value="1"/>
</dbReference>
<dbReference type="AlphaFoldDB" id="A0A412U9Z9"/>
<dbReference type="EMBL" id="JAKKWZ010000004">
    <property type="protein sequence ID" value="MCG0338970.1"/>
    <property type="molecule type" value="Genomic_DNA"/>
</dbReference>
<dbReference type="InterPro" id="IPR012944">
    <property type="entry name" value="SusD_RagB_dom"/>
</dbReference>
<proteinExistence type="inferred from homology"/>
<evidence type="ECO:0000313" key="7">
    <source>
        <dbReference type="EMBL" id="MCG0338970.1"/>
    </source>
</evidence>
<protein>
    <submittedName>
        <fullName evidence="8">RagB/SusD family nutrient uptake outer membrane protein</fullName>
    </submittedName>
</protein>
<reference evidence="7" key="2">
    <citation type="submission" date="2022-01" db="EMBL/GenBank/DDBJ databases">
        <authorList>
            <person name="Mingchao X."/>
        </authorList>
    </citation>
    <scope>NUCLEOTIDE SEQUENCE</scope>
    <source>
        <strain evidence="7">Bv4372</strain>
    </source>
</reference>
<dbReference type="PROSITE" id="PS51257">
    <property type="entry name" value="PROKAR_LIPOPROTEIN"/>
    <property type="match status" value="1"/>
</dbReference>
<dbReference type="InterPro" id="IPR011990">
    <property type="entry name" value="TPR-like_helical_dom_sf"/>
</dbReference>
<evidence type="ECO:0000256" key="4">
    <source>
        <dbReference type="ARBA" id="ARBA00023136"/>
    </source>
</evidence>
<evidence type="ECO:0000259" key="6">
    <source>
        <dbReference type="Pfam" id="PF07980"/>
    </source>
</evidence>
<organism evidence="8 9">
    <name type="scientific">Phocaeicola vulgatus</name>
    <name type="common">Bacteroides vulgatus</name>
    <dbReference type="NCBI Taxonomy" id="821"/>
    <lineage>
        <taxon>Bacteria</taxon>
        <taxon>Pseudomonadati</taxon>
        <taxon>Bacteroidota</taxon>
        <taxon>Bacteroidia</taxon>
        <taxon>Bacteroidales</taxon>
        <taxon>Bacteroidaceae</taxon>
        <taxon>Phocaeicola</taxon>
    </lineage>
</organism>
<evidence type="ECO:0000256" key="2">
    <source>
        <dbReference type="ARBA" id="ARBA00006275"/>
    </source>
</evidence>
<reference evidence="8 9" key="1">
    <citation type="submission" date="2018-08" db="EMBL/GenBank/DDBJ databases">
        <title>A genome reference for cultivated species of the human gut microbiota.</title>
        <authorList>
            <person name="Zou Y."/>
            <person name="Xue W."/>
            <person name="Luo G."/>
        </authorList>
    </citation>
    <scope>NUCLEOTIDE SEQUENCE [LARGE SCALE GENOMIC DNA]</scope>
    <source>
        <strain evidence="8 9">AM30-40</strain>
    </source>
</reference>
<keyword evidence="5" id="KW-0998">Cell outer membrane</keyword>
<gene>
    <name evidence="8" type="ORF">DW783_00045</name>
    <name evidence="7" type="ORF">L4X52_03050</name>
</gene>
<dbReference type="Proteomes" id="UP001201179">
    <property type="component" value="Unassembled WGS sequence"/>
</dbReference>
<evidence type="ECO:0000313" key="8">
    <source>
        <dbReference type="EMBL" id="RHD85916.1"/>
    </source>
</evidence>
<dbReference type="SUPFAM" id="SSF48452">
    <property type="entry name" value="TPR-like"/>
    <property type="match status" value="1"/>
</dbReference>
<accession>A0A412U9Z9</accession>
<dbReference type="Proteomes" id="UP000283429">
    <property type="component" value="Unassembled WGS sequence"/>
</dbReference>
<comment type="caution">
    <text evidence="8">The sequence shown here is derived from an EMBL/GenBank/DDBJ whole genome shotgun (WGS) entry which is preliminary data.</text>
</comment>
<keyword evidence="3" id="KW-0732">Signal</keyword>
<dbReference type="EMBL" id="QSJM01000001">
    <property type="protein sequence ID" value="RHD85916.1"/>
    <property type="molecule type" value="Genomic_DNA"/>
</dbReference>
<name>A0A412U9Z9_PHOVU</name>
<comment type="similarity">
    <text evidence="2">Belongs to the SusD family.</text>
</comment>
<dbReference type="Gene3D" id="1.25.40.390">
    <property type="match status" value="1"/>
</dbReference>
<dbReference type="GO" id="GO:0009279">
    <property type="term" value="C:cell outer membrane"/>
    <property type="evidence" value="ECO:0007669"/>
    <property type="project" value="UniProtKB-SubCell"/>
</dbReference>
<evidence type="ECO:0000256" key="1">
    <source>
        <dbReference type="ARBA" id="ARBA00004442"/>
    </source>
</evidence>
<evidence type="ECO:0000313" key="9">
    <source>
        <dbReference type="Proteomes" id="UP000283429"/>
    </source>
</evidence>
<feature type="domain" description="RagB/SusD" evidence="6">
    <location>
        <begin position="387"/>
        <end position="558"/>
    </location>
</feature>
<evidence type="ECO:0000256" key="3">
    <source>
        <dbReference type="ARBA" id="ARBA00022729"/>
    </source>
</evidence>
<evidence type="ECO:0000256" key="5">
    <source>
        <dbReference type="ARBA" id="ARBA00023237"/>
    </source>
</evidence>